<keyword evidence="4" id="KW-1133">Transmembrane helix</keyword>
<evidence type="ECO:0000313" key="6">
    <source>
        <dbReference type="EMBL" id="CAD8708705.1"/>
    </source>
</evidence>
<dbReference type="AlphaFoldDB" id="A0A7S0SKZ4"/>
<dbReference type="InterPro" id="IPR007657">
    <property type="entry name" value="Glycosyltransferase_61"/>
</dbReference>
<organism evidence="6">
    <name type="scientific">Mantoniella antarctica</name>
    <dbReference type="NCBI Taxonomy" id="81844"/>
    <lineage>
        <taxon>Eukaryota</taxon>
        <taxon>Viridiplantae</taxon>
        <taxon>Chlorophyta</taxon>
        <taxon>Mamiellophyceae</taxon>
        <taxon>Mamiellales</taxon>
        <taxon>Mamiellaceae</taxon>
        <taxon>Mantoniella</taxon>
    </lineage>
</organism>
<keyword evidence="1" id="KW-0328">Glycosyltransferase</keyword>
<reference evidence="6" key="1">
    <citation type="submission" date="2021-01" db="EMBL/GenBank/DDBJ databases">
        <authorList>
            <person name="Corre E."/>
            <person name="Pelletier E."/>
            <person name="Niang G."/>
            <person name="Scheremetjew M."/>
            <person name="Finn R."/>
            <person name="Kale V."/>
            <person name="Holt S."/>
            <person name="Cochrane G."/>
            <person name="Meng A."/>
            <person name="Brown T."/>
            <person name="Cohen L."/>
        </authorList>
    </citation>
    <scope>NUCLEOTIDE SEQUENCE</scope>
    <source>
        <strain evidence="6">SL-175</strain>
    </source>
</reference>
<dbReference type="EMBL" id="HBFC01019121">
    <property type="protein sequence ID" value="CAD8708705.1"/>
    <property type="molecule type" value="Transcribed_RNA"/>
</dbReference>
<dbReference type="InterPro" id="IPR049625">
    <property type="entry name" value="Glyco_transf_61_cat"/>
</dbReference>
<evidence type="ECO:0000256" key="1">
    <source>
        <dbReference type="ARBA" id="ARBA00022676"/>
    </source>
</evidence>
<keyword evidence="4" id="KW-0812">Transmembrane</keyword>
<evidence type="ECO:0000256" key="2">
    <source>
        <dbReference type="ARBA" id="ARBA00022679"/>
    </source>
</evidence>
<sequence>MVIGSGQGTTPIVWKRLPSKKFALRVLILVLCLLVVLPAKYSVTLPGSTGYGVLSITTLQFSNLSYPLGQYGQAIEFSRNYSPPVCFCGVVQMAATSTNSSTFEFEHSSYWGKVNVPLSYLERSSCASLSLKCTRVQTGERGYVILARGYTTSESLRDRQGISVHVPVGTMVEVPSPSLDELQHGIAMELPPLAAKLSSEVKIASGMILLSNGCITVSGCRKLALSKIKLMKDQEACTGYPDQIVSNRTHCVVPPRGHNRQRCDAIKHVRPTTEHDTLWVANYGPYISFQHFVIDKLPSILAAYEMLRGNSHAKLLIHADSRGRELVEHLNLNMSKFIFILSAKKKFCAKYLWMDTPLPGKYGLETRDYARPPEIFHELSHAFLRRHDLETLQSNMRNSIVVLSRDRDKDHIFNFDKVVALVKKRTGMQVFNINTSQMSFAKLSKIMLSARIIIGIHGGQMANIVFARPDRGTAVIEIVGRQTLFKSYYYGGMSAALDYHVIPRLCKTSKGGVIHPVVRTRATCLTHLYVDLNSVSRAVTKILSADLERTVTSNNSAEQESQIVVLEQKSRNTNEGSFLLDRLGTSYVSVKNYRKRSSAL</sequence>
<accession>A0A7S0SKZ4</accession>
<keyword evidence="4" id="KW-0472">Membrane</keyword>
<protein>
    <recommendedName>
        <fullName evidence="5">Glycosyltransferase 61 catalytic domain-containing protein</fullName>
    </recommendedName>
</protein>
<evidence type="ECO:0000256" key="3">
    <source>
        <dbReference type="ARBA" id="ARBA00023180"/>
    </source>
</evidence>
<gene>
    <name evidence="6" type="ORF">MANT1106_LOCUS11388</name>
</gene>
<keyword evidence="3" id="KW-0325">Glycoprotein</keyword>
<keyword evidence="2" id="KW-0808">Transferase</keyword>
<name>A0A7S0SKZ4_9CHLO</name>
<evidence type="ECO:0000259" key="5">
    <source>
        <dbReference type="Pfam" id="PF04577"/>
    </source>
</evidence>
<dbReference type="GO" id="GO:0016763">
    <property type="term" value="F:pentosyltransferase activity"/>
    <property type="evidence" value="ECO:0007669"/>
    <property type="project" value="UniProtKB-ARBA"/>
</dbReference>
<evidence type="ECO:0000256" key="4">
    <source>
        <dbReference type="SAM" id="Phobius"/>
    </source>
</evidence>
<dbReference type="PANTHER" id="PTHR20961">
    <property type="entry name" value="GLYCOSYLTRANSFERASE"/>
    <property type="match status" value="1"/>
</dbReference>
<feature type="transmembrane region" description="Helical" evidence="4">
    <location>
        <begin position="22"/>
        <end position="41"/>
    </location>
</feature>
<proteinExistence type="predicted"/>
<dbReference type="Pfam" id="PF04577">
    <property type="entry name" value="Glyco_transf_61"/>
    <property type="match status" value="1"/>
</dbReference>
<dbReference type="GO" id="GO:0005794">
    <property type="term" value="C:Golgi apparatus"/>
    <property type="evidence" value="ECO:0007669"/>
    <property type="project" value="UniProtKB-ARBA"/>
</dbReference>
<feature type="domain" description="Glycosyltransferase 61 catalytic" evidence="5">
    <location>
        <begin position="289"/>
        <end position="471"/>
    </location>
</feature>